<evidence type="ECO:0000259" key="1">
    <source>
        <dbReference type="PROSITE" id="PS51464"/>
    </source>
</evidence>
<evidence type="ECO:0000313" key="3">
    <source>
        <dbReference type="Proteomes" id="UP000305887"/>
    </source>
</evidence>
<dbReference type="RefSeq" id="WP_139078465.1">
    <property type="nucleotide sequence ID" value="NZ_VDFU01000032.1"/>
</dbReference>
<feature type="domain" description="SIS" evidence="1">
    <location>
        <begin position="202"/>
        <end position="343"/>
    </location>
</feature>
<evidence type="ECO:0000313" key="2">
    <source>
        <dbReference type="EMBL" id="TNC46782.1"/>
    </source>
</evidence>
<organism evidence="2 3">
    <name type="scientific">Rubellimicrobium rubrum</name>
    <dbReference type="NCBI Taxonomy" id="2585369"/>
    <lineage>
        <taxon>Bacteria</taxon>
        <taxon>Pseudomonadati</taxon>
        <taxon>Pseudomonadota</taxon>
        <taxon>Alphaproteobacteria</taxon>
        <taxon>Rhodobacterales</taxon>
        <taxon>Roseobacteraceae</taxon>
        <taxon>Rubellimicrobium</taxon>
    </lineage>
</organism>
<gene>
    <name evidence="2" type="ORF">FHG66_18145</name>
</gene>
<reference evidence="2 3" key="1">
    <citation type="submission" date="2019-06" db="EMBL/GenBank/DDBJ databases">
        <title>YIM 131921 draft genome.</title>
        <authorList>
            <person name="Jiang L."/>
        </authorList>
    </citation>
    <scope>NUCLEOTIDE SEQUENCE [LARGE SCALE GENOMIC DNA]</scope>
    <source>
        <strain evidence="2 3">YIM 131921</strain>
    </source>
</reference>
<sequence length="363" mass="38942">MTTLHDTATWREIRQQPDLWEEWGRSPALREARDWIATLAFKEIWLCGAGSSAYIGDIVAAGVDGVIHPRLRSVPTTDIVSRPQAFFPTKALMVHFGRSGDSAESVGVLDALDAISPETPRLHITCNPEGQLATREPKVFKDPNIKKAPYKVLVLPQAAHDAGFAMTSSFSAMLLTALALLAPEGPGPIPDQAATLRDLLPHFESFATAARTPERMVFLGAGPLAAVARESALKVMELTAGEVPCLWESTLGFRHGPKSFVRGATDIVLYLSSDPQAALYDADLSQELRAQFPESRVTTVGPGGDVPVPMPDGSEWGAAVVTPFAQVLAATLSVRLGHDVDDPFAGQGTLSRVVQGVRLHKVT</sequence>
<name>A0A5C4MMJ6_9RHOB</name>
<protein>
    <submittedName>
        <fullName evidence="2">Tagatose-bisphosphate aldolase</fullName>
    </submittedName>
</protein>
<dbReference type="PROSITE" id="PS51464">
    <property type="entry name" value="SIS"/>
    <property type="match status" value="1"/>
</dbReference>
<dbReference type="InterPro" id="IPR001347">
    <property type="entry name" value="SIS_dom"/>
</dbReference>
<comment type="caution">
    <text evidence="2">The sequence shown here is derived from an EMBL/GenBank/DDBJ whole genome shotgun (WGS) entry which is preliminary data.</text>
</comment>
<dbReference type="OrthoDB" id="9810372at2"/>
<dbReference type="InterPro" id="IPR046348">
    <property type="entry name" value="SIS_dom_sf"/>
</dbReference>
<dbReference type="SUPFAM" id="SSF53697">
    <property type="entry name" value="SIS domain"/>
    <property type="match status" value="1"/>
</dbReference>
<accession>A0A5C4MMJ6</accession>
<dbReference type="Proteomes" id="UP000305887">
    <property type="component" value="Unassembled WGS sequence"/>
</dbReference>
<proteinExistence type="predicted"/>
<dbReference type="AlphaFoldDB" id="A0A5C4MMJ6"/>
<dbReference type="GO" id="GO:1901135">
    <property type="term" value="P:carbohydrate derivative metabolic process"/>
    <property type="evidence" value="ECO:0007669"/>
    <property type="project" value="InterPro"/>
</dbReference>
<dbReference type="GO" id="GO:0097367">
    <property type="term" value="F:carbohydrate derivative binding"/>
    <property type="evidence" value="ECO:0007669"/>
    <property type="project" value="InterPro"/>
</dbReference>
<dbReference type="EMBL" id="VDFU01000032">
    <property type="protein sequence ID" value="TNC46782.1"/>
    <property type="molecule type" value="Genomic_DNA"/>
</dbReference>
<keyword evidence="3" id="KW-1185">Reference proteome</keyword>
<dbReference type="Gene3D" id="3.40.50.10490">
    <property type="entry name" value="Glucose-6-phosphate isomerase like protein, domain 1"/>
    <property type="match status" value="2"/>
</dbReference>